<evidence type="ECO:0000313" key="2">
    <source>
        <dbReference type="EMBL" id="TGO06701.1"/>
    </source>
</evidence>
<protein>
    <recommendedName>
        <fullName evidence="1">Glycosyltransferase 61 catalytic domain-containing protein</fullName>
    </recommendedName>
</protein>
<organism evidence="2 3">
    <name type="scientific">Serinibacter arcticus</name>
    <dbReference type="NCBI Taxonomy" id="1655435"/>
    <lineage>
        <taxon>Bacteria</taxon>
        <taxon>Bacillati</taxon>
        <taxon>Actinomycetota</taxon>
        <taxon>Actinomycetes</taxon>
        <taxon>Micrococcales</taxon>
        <taxon>Beutenbergiaceae</taxon>
        <taxon>Serinibacter</taxon>
    </lineage>
</organism>
<dbReference type="Proteomes" id="UP000297318">
    <property type="component" value="Unassembled WGS sequence"/>
</dbReference>
<evidence type="ECO:0000313" key="3">
    <source>
        <dbReference type="Proteomes" id="UP000297318"/>
    </source>
</evidence>
<feature type="domain" description="Glycosyltransferase 61 catalytic" evidence="1">
    <location>
        <begin position="34"/>
        <end position="142"/>
    </location>
</feature>
<dbReference type="AlphaFoldDB" id="A0A4Z1EBA3"/>
<accession>A0A4Z1EBA3</accession>
<comment type="caution">
    <text evidence="2">The sequence shown here is derived from an EMBL/GenBank/DDBJ whole genome shotgun (WGS) entry which is preliminary data.</text>
</comment>
<evidence type="ECO:0000259" key="1">
    <source>
        <dbReference type="Pfam" id="PF04577"/>
    </source>
</evidence>
<keyword evidence="3" id="KW-1185">Reference proteome</keyword>
<dbReference type="InterPro" id="IPR049625">
    <property type="entry name" value="Glyco_transf_61_cat"/>
</dbReference>
<proteinExistence type="predicted"/>
<dbReference type="GO" id="GO:0016757">
    <property type="term" value="F:glycosyltransferase activity"/>
    <property type="evidence" value="ECO:0007669"/>
    <property type="project" value="InterPro"/>
</dbReference>
<dbReference type="Pfam" id="PF04577">
    <property type="entry name" value="Glyco_transf_61"/>
    <property type="match status" value="1"/>
</dbReference>
<name>A0A4Z1EBA3_9MICO</name>
<reference evidence="2 3" key="1">
    <citation type="submission" date="2018-11" db="EMBL/GenBank/DDBJ databases">
        <title>Complete genome sequencing of the Actinobacteria Serinibacter sp. K3-2.</title>
        <authorList>
            <person name="Rakitin A.L."/>
            <person name="Beletsky A.V."/>
            <person name="Mardanov A.V."/>
            <person name="Ravin N.V."/>
            <person name="Gromova A.S."/>
            <person name="Filippova S.N."/>
            <person name="Gal'Chenko V.F."/>
        </authorList>
    </citation>
    <scope>NUCLEOTIDE SEQUENCE [LARGE SCALE GENOMIC DNA]</scope>
    <source>
        <strain evidence="2 3">K3-2</strain>
    </source>
</reference>
<gene>
    <name evidence="2" type="ORF">SERN_0893</name>
</gene>
<dbReference type="EMBL" id="RHPJ01000001">
    <property type="protein sequence ID" value="TGO06701.1"/>
    <property type="molecule type" value="Genomic_DNA"/>
</dbReference>
<sequence>MLWHAGRLASFQKEVLDLIGLRNEQLFVTEPTAIDELIVPLPGACIGEFVLPEFAKAVGRHPSRPQVAGRKVFLSRSGLGDGRGSIENDGDHTLDRLFADHGFTIVRPEELSVREQLDEMTSAEIVVGLEGSALHSVLLMEDPVRTKFWALTRHRGGSGVYAHIKSAKSLSYETLNFTTRRIRTADADVALDVEALERALQSTDGFSRNLAALDQRIERPSDFQTRLMGHLHNGQVRLDGRDGAARDAYLALRSRSGEPDEVATLLEPLF</sequence>